<dbReference type="InterPro" id="IPR036806">
    <property type="entry name" value="YozE_SAM-like_sf"/>
</dbReference>
<comment type="caution">
    <text evidence="2">The sequence shown here is derived from an EMBL/GenBank/DDBJ whole genome shotgun (WGS) entry which is preliminary data.</text>
</comment>
<dbReference type="EMBL" id="WWCX01000001">
    <property type="protein sequence ID" value="MYM92636.1"/>
    <property type="molecule type" value="Genomic_DNA"/>
</dbReference>
<dbReference type="Gene3D" id="1.10.150.260">
    <property type="entry name" value="YozE SAM-like"/>
    <property type="match status" value="1"/>
</dbReference>
<reference evidence="2" key="1">
    <citation type="submission" date="2019-12" db="EMBL/GenBank/DDBJ databases">
        <title>Novel species isolated from a subtropical stream in China.</title>
        <authorList>
            <person name="Lu H."/>
        </authorList>
    </citation>
    <scope>NUCLEOTIDE SEQUENCE [LARGE SCALE GENOMIC DNA]</scope>
    <source>
        <strain evidence="2">FT81W</strain>
    </source>
</reference>
<protein>
    <recommendedName>
        <fullName evidence="1">YozE SAM-like domain-containing protein</fullName>
    </recommendedName>
</protein>
<dbReference type="Proteomes" id="UP000447355">
    <property type="component" value="Unassembled WGS sequence"/>
</dbReference>
<gene>
    <name evidence="2" type="ORF">GTP90_02030</name>
</gene>
<evidence type="ECO:0000313" key="2">
    <source>
        <dbReference type="EMBL" id="MYM92636.1"/>
    </source>
</evidence>
<dbReference type="SUPFAM" id="SSF140652">
    <property type="entry name" value="YozE-like"/>
    <property type="match status" value="1"/>
</dbReference>
<dbReference type="RefSeq" id="WP_161081896.1">
    <property type="nucleotide sequence ID" value="NZ_WWCX01000001.1"/>
</dbReference>
<evidence type="ECO:0000259" key="1">
    <source>
        <dbReference type="Pfam" id="PF06855"/>
    </source>
</evidence>
<name>A0A845GH70_9BURK</name>
<proteinExistence type="predicted"/>
<evidence type="ECO:0000313" key="3">
    <source>
        <dbReference type="Proteomes" id="UP000447355"/>
    </source>
</evidence>
<dbReference type="AlphaFoldDB" id="A0A845GH70"/>
<accession>A0A845GH70</accession>
<feature type="domain" description="YozE SAM-like" evidence="1">
    <location>
        <begin position="62"/>
        <end position="126"/>
    </location>
</feature>
<sequence length="128" mass="14082">MKISIEIPDTPELAAITHDEMKSIIERAMAFTHDRDDGSQIDIAGTKATVIVSPWMDRPSRSFRAWLKTQSGRDDFVGDLAKDAVMDKASPGGRATKLEWRRHIVAAVGENTGALSALDEAWAEFLKA</sequence>
<organism evidence="2 3">
    <name type="scientific">Duganella vulcania</name>
    <dbReference type="NCBI Taxonomy" id="2692166"/>
    <lineage>
        <taxon>Bacteria</taxon>
        <taxon>Pseudomonadati</taxon>
        <taxon>Pseudomonadota</taxon>
        <taxon>Betaproteobacteria</taxon>
        <taxon>Burkholderiales</taxon>
        <taxon>Oxalobacteraceae</taxon>
        <taxon>Telluria group</taxon>
        <taxon>Duganella</taxon>
    </lineage>
</organism>
<dbReference type="InterPro" id="IPR023089">
    <property type="entry name" value="YozE_SAM-like"/>
</dbReference>
<dbReference type="Pfam" id="PF06855">
    <property type="entry name" value="YozE_SAM_like"/>
    <property type="match status" value="1"/>
</dbReference>